<dbReference type="InterPro" id="IPR012373">
    <property type="entry name" value="Ferrdict_sens_TM"/>
</dbReference>
<dbReference type="PIRSF" id="PIRSF018266">
    <property type="entry name" value="FecR"/>
    <property type="match status" value="1"/>
</dbReference>
<dbReference type="PANTHER" id="PTHR30273">
    <property type="entry name" value="PERIPLASMIC SIGNAL SENSOR AND SIGMA FACTOR ACTIVATOR FECR-RELATED"/>
    <property type="match status" value="1"/>
</dbReference>
<feature type="domain" description="FecR N-terminal" evidence="2">
    <location>
        <begin position="13"/>
        <end position="54"/>
    </location>
</feature>
<dbReference type="Proteomes" id="UP000063429">
    <property type="component" value="Chromosome"/>
</dbReference>
<gene>
    <name evidence="3" type="ORF">F506_04950</name>
</gene>
<dbReference type="Pfam" id="PF04773">
    <property type="entry name" value="FecR"/>
    <property type="match status" value="1"/>
</dbReference>
<keyword evidence="4" id="KW-1185">Reference proteome</keyword>
<evidence type="ECO:0000259" key="1">
    <source>
        <dbReference type="Pfam" id="PF04773"/>
    </source>
</evidence>
<evidence type="ECO:0000313" key="4">
    <source>
        <dbReference type="Proteomes" id="UP000063429"/>
    </source>
</evidence>
<organism evidence="3 4">
    <name type="scientific">Herbaspirillum hiltneri N3</name>
    <dbReference type="NCBI Taxonomy" id="1262470"/>
    <lineage>
        <taxon>Bacteria</taxon>
        <taxon>Pseudomonadati</taxon>
        <taxon>Pseudomonadota</taxon>
        <taxon>Betaproteobacteria</taxon>
        <taxon>Burkholderiales</taxon>
        <taxon>Oxalobacteraceae</taxon>
        <taxon>Herbaspirillum</taxon>
    </lineage>
</organism>
<dbReference type="InterPro" id="IPR006860">
    <property type="entry name" value="FecR"/>
</dbReference>
<feature type="domain" description="FecR protein" evidence="1">
    <location>
        <begin position="118"/>
        <end position="213"/>
    </location>
</feature>
<accession>A0ABM5V6K7</accession>
<dbReference type="EMBL" id="CP011409">
    <property type="protein sequence ID" value="AKZ65161.1"/>
    <property type="molecule type" value="Genomic_DNA"/>
</dbReference>
<dbReference type="Pfam" id="PF16220">
    <property type="entry name" value="DUF4880"/>
    <property type="match status" value="1"/>
</dbReference>
<evidence type="ECO:0000313" key="3">
    <source>
        <dbReference type="EMBL" id="AKZ65161.1"/>
    </source>
</evidence>
<proteinExistence type="predicted"/>
<name>A0ABM5V6K7_9BURK</name>
<evidence type="ECO:0000259" key="2">
    <source>
        <dbReference type="Pfam" id="PF16220"/>
    </source>
</evidence>
<reference evidence="4" key="1">
    <citation type="journal article" date="2015" name="Genome Announc.">
        <title>Complete Genome Sequence of Herbaspirillum hiltneri N3 (DSM 17495), Isolated from Surface-Sterilized Wheat Roots.</title>
        <authorList>
            <person name="Guizelini D."/>
            <person name="Saizaki P.M."/>
            <person name="Coimbra N.A."/>
            <person name="Weiss V.A."/>
            <person name="Faoro H."/>
            <person name="Sfeir M.Z."/>
            <person name="Baura V.A."/>
            <person name="Monteiro R.A."/>
            <person name="Chubatsu L.S."/>
            <person name="Souza E.M."/>
            <person name="Cruz L.M."/>
            <person name="Pedrosa F.O."/>
            <person name="Raittz R.T."/>
            <person name="Marchaukoski J.N."/>
            <person name="Steffens M.B."/>
        </authorList>
    </citation>
    <scope>NUCLEOTIDE SEQUENCE [LARGE SCALE GENOMIC DNA]</scope>
    <source>
        <strain evidence="4">N3</strain>
    </source>
</reference>
<sequence>MENQPEIPFAALEQAAEWFAVLQSGRVGKDERRRWQDWLAADARHRDAWAQVEAISKGISIAAHAPLAADSALRAAGRLDSRRKMLKTLALTVLTAGMGWQLARRDEWSQVLAGLHADHRTAVGESRKVVLTDGTQVWLNTDTALDEGFDAGRRLLSLYCGEIMVDTHPDNQVPVRPFLVRSREGTMRALGTRFSVRQFDGRTLLSVSQGRVEITPLAPGAAPTVIEAGQEALFTRSEVTAAGALQPSRASWIHGMLIAQDRPLGEFLGELARYRKGYLGCDPDVAGLRVVGGFPLHDTDQALAMLQAALPVQVRWILPWWVAVKARPQHS</sequence>
<dbReference type="Gene3D" id="2.60.120.1440">
    <property type="match status" value="1"/>
</dbReference>
<dbReference type="InterPro" id="IPR032623">
    <property type="entry name" value="FecR_N"/>
</dbReference>
<dbReference type="PANTHER" id="PTHR30273:SF2">
    <property type="entry name" value="PROTEIN FECR"/>
    <property type="match status" value="1"/>
</dbReference>
<protein>
    <submittedName>
        <fullName evidence="3">Fe2+-dicitrate sensor, membrane protein</fullName>
    </submittedName>
</protein>